<proteinExistence type="predicted"/>
<dbReference type="VEuPathDB" id="MicrosporidiaDB:CWI36_1039p0020"/>
<accession>A0A4Q9L7Z6</accession>
<dbReference type="AlphaFoldDB" id="A0A4Q9L7Z6"/>
<evidence type="ECO:0000313" key="2">
    <source>
        <dbReference type="Proteomes" id="UP000291404"/>
    </source>
</evidence>
<comment type="caution">
    <text evidence="1">The sequence shown here is derived from an EMBL/GenBank/DDBJ whole genome shotgun (WGS) entry which is preliminary data.</text>
</comment>
<protein>
    <submittedName>
        <fullName evidence="1">Uncharacterized protein</fullName>
    </submittedName>
</protein>
<feature type="non-terminal residue" evidence="1">
    <location>
        <position position="1"/>
    </location>
</feature>
<sequence length="77" mass="8915">HKQPTLPLKQVDNEDNGVKTENTKNILSLILDGITTAKEPTTNTNKELEVEEEIEVVEIMERIIWKEKNLLTQKFIK</sequence>
<reference evidence="1 2" key="1">
    <citation type="submission" date="2017-12" db="EMBL/GenBank/DDBJ databases">
        <authorList>
            <person name="Pombert J.-F."/>
            <person name="Haag K.L."/>
            <person name="Ebert D."/>
        </authorList>
    </citation>
    <scope>NUCLEOTIDE SEQUENCE [LARGE SCALE GENOMIC DNA]</scope>
    <source>
        <strain evidence="1">BE-OM-2</strain>
    </source>
</reference>
<keyword evidence="2" id="KW-1185">Reference proteome</keyword>
<dbReference type="EMBL" id="PITI01001039">
    <property type="protein sequence ID" value="TBU02820.1"/>
    <property type="molecule type" value="Genomic_DNA"/>
</dbReference>
<gene>
    <name evidence="1" type="ORF">CWI36_1039p0020</name>
</gene>
<organism evidence="1 2">
    <name type="scientific">Hamiltosporidium magnivora</name>
    <dbReference type="NCBI Taxonomy" id="148818"/>
    <lineage>
        <taxon>Eukaryota</taxon>
        <taxon>Fungi</taxon>
        <taxon>Fungi incertae sedis</taxon>
        <taxon>Microsporidia</taxon>
        <taxon>Dubosqiidae</taxon>
        <taxon>Hamiltosporidium</taxon>
    </lineage>
</organism>
<dbReference type="Proteomes" id="UP000291404">
    <property type="component" value="Unassembled WGS sequence"/>
</dbReference>
<evidence type="ECO:0000313" key="1">
    <source>
        <dbReference type="EMBL" id="TBU02820.1"/>
    </source>
</evidence>
<name>A0A4Q9L7Z6_9MICR</name>